<feature type="transmembrane region" description="Helical" evidence="7">
    <location>
        <begin position="382"/>
        <end position="403"/>
    </location>
</feature>
<evidence type="ECO:0000256" key="3">
    <source>
        <dbReference type="ARBA" id="ARBA00022692"/>
    </source>
</evidence>
<evidence type="ECO:0000256" key="1">
    <source>
        <dbReference type="ARBA" id="ARBA00004141"/>
    </source>
</evidence>
<comment type="subcellular location">
    <subcellularLocation>
        <location evidence="1">Membrane</location>
        <topology evidence="1">Multi-pass membrane protein</topology>
    </subcellularLocation>
</comment>
<dbReference type="AlphaFoldDB" id="A0A222GA18"/>
<feature type="transmembrane region" description="Helical" evidence="7">
    <location>
        <begin position="193"/>
        <end position="212"/>
    </location>
</feature>
<feature type="transmembrane region" description="Helical" evidence="7">
    <location>
        <begin position="116"/>
        <end position="138"/>
    </location>
</feature>
<dbReference type="PANTHER" id="PTHR11706:SF33">
    <property type="entry name" value="NATURAL RESISTANCE-ASSOCIATED MACROPHAGE PROTEIN 2"/>
    <property type="match status" value="1"/>
</dbReference>
<accession>A0A222GA18</accession>
<dbReference type="GO" id="GO:0005384">
    <property type="term" value="F:manganese ion transmembrane transporter activity"/>
    <property type="evidence" value="ECO:0007669"/>
    <property type="project" value="TreeGrafter"/>
</dbReference>
<keyword evidence="5 7" id="KW-1133">Transmembrane helix</keyword>
<evidence type="ECO:0000256" key="6">
    <source>
        <dbReference type="ARBA" id="ARBA00023136"/>
    </source>
</evidence>
<evidence type="ECO:0000256" key="7">
    <source>
        <dbReference type="SAM" id="Phobius"/>
    </source>
</evidence>
<dbReference type="RefSeq" id="WP_081152161.1">
    <property type="nucleotide sequence ID" value="NZ_CP020465.1"/>
</dbReference>
<evidence type="ECO:0000256" key="4">
    <source>
        <dbReference type="ARBA" id="ARBA00022847"/>
    </source>
</evidence>
<keyword evidence="4" id="KW-0769">Symport</keyword>
<feature type="transmembrane region" description="Helical" evidence="7">
    <location>
        <begin position="41"/>
        <end position="60"/>
    </location>
</feature>
<keyword evidence="3 7" id="KW-0812">Transmembrane</keyword>
<dbReference type="Proteomes" id="UP000202259">
    <property type="component" value="Chromosome"/>
</dbReference>
<dbReference type="GO" id="GO:0015086">
    <property type="term" value="F:cadmium ion transmembrane transporter activity"/>
    <property type="evidence" value="ECO:0007669"/>
    <property type="project" value="TreeGrafter"/>
</dbReference>
<sequence>MNNIKTFFKSLLPGIFLFGFTVGTGSVTAMAKAGADYGMSLLWTIFISCAITYFLIHLFGKFTLVTGMTALQSFRKHIHPAVAIFFIVALTTQICGSVIGVMGILADVCYEWSKNFIDGGISAIYFALFFIAFVYIIFLIGKTEVFEKVLAIFVAIMSVCFLINFIILMPPAIEILKGMVPNVPNTGAGKNSFLVIASMVGTTVFSGLFILRTILVKEAGWTMADLKTQNRDALFSAFLMFIVSTSIMAAAAGSLYVQGITLTNVTQMIYLLEPLAGAAAVAIFTIGLIAAGVSSQFPNVALLPWLLDDFHQRKPNLKRPSYRIIALVISSLGLIVPIFSVKPIAVMVSSQAFGALLLPATVGCIFYIGNKKALMGTYKFSTVTNAILSMIFVFALVMSYMSYNGIISTLQAL</sequence>
<keyword evidence="6 7" id="KW-0472">Membrane</keyword>
<dbReference type="Pfam" id="PF01566">
    <property type="entry name" value="Nramp"/>
    <property type="match status" value="1"/>
</dbReference>
<evidence type="ECO:0000313" key="9">
    <source>
        <dbReference type="Proteomes" id="UP000202259"/>
    </source>
</evidence>
<dbReference type="NCBIfam" id="NF037982">
    <property type="entry name" value="Nramp_1"/>
    <property type="match status" value="1"/>
</dbReference>
<dbReference type="GO" id="GO:0034755">
    <property type="term" value="P:iron ion transmembrane transport"/>
    <property type="evidence" value="ECO:0007669"/>
    <property type="project" value="TreeGrafter"/>
</dbReference>
<dbReference type="GO" id="GO:0005886">
    <property type="term" value="C:plasma membrane"/>
    <property type="evidence" value="ECO:0007669"/>
    <property type="project" value="TreeGrafter"/>
</dbReference>
<evidence type="ECO:0000256" key="2">
    <source>
        <dbReference type="ARBA" id="ARBA00022448"/>
    </source>
</evidence>
<feature type="transmembrane region" description="Helical" evidence="7">
    <location>
        <begin position="352"/>
        <end position="370"/>
    </location>
</feature>
<evidence type="ECO:0000313" key="8">
    <source>
        <dbReference type="EMBL" id="ASP48651.1"/>
    </source>
</evidence>
<dbReference type="GO" id="GO:0015293">
    <property type="term" value="F:symporter activity"/>
    <property type="evidence" value="ECO:0007669"/>
    <property type="project" value="UniProtKB-KW"/>
</dbReference>
<protein>
    <recommendedName>
        <fullName evidence="10">Divalent metal cation transporter</fullName>
    </recommendedName>
</protein>
<dbReference type="PANTHER" id="PTHR11706">
    <property type="entry name" value="SOLUTE CARRIER PROTEIN FAMILY 11 MEMBER"/>
    <property type="match status" value="1"/>
</dbReference>
<evidence type="ECO:0000256" key="5">
    <source>
        <dbReference type="ARBA" id="ARBA00022989"/>
    </source>
</evidence>
<keyword evidence="9" id="KW-1185">Reference proteome</keyword>
<proteinExistence type="predicted"/>
<reference evidence="8 9" key="1">
    <citation type="submission" date="2017-08" db="EMBL/GenBank/DDBJ databases">
        <title>Complete genome of Colwellia sp. NB097-1, a psychrophile bacterium ioslated from Bering Sea.</title>
        <authorList>
            <person name="Chen X."/>
        </authorList>
    </citation>
    <scope>NUCLEOTIDE SEQUENCE [LARGE SCALE GENOMIC DNA]</scope>
    <source>
        <strain evidence="8 9">NB097-1</strain>
    </source>
</reference>
<dbReference type="EMBL" id="CP020465">
    <property type="protein sequence ID" value="ASP48651.1"/>
    <property type="molecule type" value="Genomic_DNA"/>
</dbReference>
<feature type="transmembrane region" description="Helical" evidence="7">
    <location>
        <begin position="150"/>
        <end position="173"/>
    </location>
</feature>
<dbReference type="InterPro" id="IPR001046">
    <property type="entry name" value="NRAMP_fam"/>
</dbReference>
<evidence type="ECO:0008006" key="10">
    <source>
        <dbReference type="Google" id="ProtNLM"/>
    </source>
</evidence>
<gene>
    <name evidence="8" type="ORF">B5D82_13260</name>
</gene>
<dbReference type="KEGG" id="cber:B5D82_13260"/>
<dbReference type="OrthoDB" id="9787548at2"/>
<feature type="transmembrane region" description="Helical" evidence="7">
    <location>
        <begin position="277"/>
        <end position="303"/>
    </location>
</feature>
<organism evidence="8 9">
    <name type="scientific">Cognaticolwellia beringensis</name>
    <dbReference type="NCBI Taxonomy" id="1967665"/>
    <lineage>
        <taxon>Bacteria</taxon>
        <taxon>Pseudomonadati</taxon>
        <taxon>Pseudomonadota</taxon>
        <taxon>Gammaproteobacteria</taxon>
        <taxon>Alteromonadales</taxon>
        <taxon>Colwelliaceae</taxon>
        <taxon>Cognaticolwellia</taxon>
    </lineage>
</organism>
<feature type="transmembrane region" description="Helical" evidence="7">
    <location>
        <begin position="324"/>
        <end position="346"/>
    </location>
</feature>
<feature type="transmembrane region" description="Helical" evidence="7">
    <location>
        <begin position="81"/>
        <end position="104"/>
    </location>
</feature>
<keyword evidence="2" id="KW-0813">Transport</keyword>
<name>A0A222GA18_9GAMM</name>
<feature type="transmembrane region" description="Helical" evidence="7">
    <location>
        <begin position="233"/>
        <end position="257"/>
    </location>
</feature>